<dbReference type="PROSITE" id="PS50166">
    <property type="entry name" value="IMPORTIN_B_NT"/>
    <property type="match status" value="1"/>
</dbReference>
<dbReference type="Pfam" id="PF03810">
    <property type="entry name" value="IBN_N"/>
    <property type="match status" value="1"/>
</dbReference>
<evidence type="ECO:0000313" key="8">
    <source>
        <dbReference type="EMBL" id="GFR51386.1"/>
    </source>
</evidence>
<evidence type="ECO:0000256" key="5">
    <source>
        <dbReference type="ARBA" id="ARBA00022927"/>
    </source>
</evidence>
<dbReference type="InterPro" id="IPR001494">
    <property type="entry name" value="Importin-beta_N"/>
</dbReference>
<proteinExistence type="predicted"/>
<keyword evidence="4" id="KW-0963">Cytoplasm</keyword>
<protein>
    <recommendedName>
        <fullName evidence="7">Importin N-terminal domain-containing protein</fullName>
    </recommendedName>
</protein>
<evidence type="ECO:0000256" key="4">
    <source>
        <dbReference type="ARBA" id="ARBA00022490"/>
    </source>
</evidence>
<keyword evidence="5" id="KW-0653">Protein transport</keyword>
<keyword evidence="3" id="KW-0813">Transport</keyword>
<dbReference type="SUPFAM" id="SSF48371">
    <property type="entry name" value="ARM repeat"/>
    <property type="match status" value="1"/>
</dbReference>
<dbReference type="Gene3D" id="1.25.10.10">
    <property type="entry name" value="Leucine-rich Repeat Variant"/>
    <property type="match status" value="1"/>
</dbReference>
<dbReference type="InterPro" id="IPR016024">
    <property type="entry name" value="ARM-type_fold"/>
</dbReference>
<evidence type="ECO:0000256" key="3">
    <source>
        <dbReference type="ARBA" id="ARBA00022448"/>
    </source>
</evidence>
<feature type="non-terminal residue" evidence="8">
    <location>
        <position position="1"/>
    </location>
</feature>
<sequence length="111" mass="12440">MDIQALLPVLQACLSHDQNHVKEAERVLKQHEQVPGQAVQLLRVAAEESVDAGVRHMAAINFKNFVKRSWEKPNSHESSQGPSTDYLIPDADKEVVRQNILEAMIRAPHAI</sequence>
<dbReference type="AlphaFoldDB" id="A0AAD3E0C1"/>
<name>A0AAD3E0C1_9CHLO</name>
<comment type="subcellular location">
    <subcellularLocation>
        <location evidence="2">Cytoplasm</location>
    </subcellularLocation>
    <subcellularLocation>
        <location evidence="1">Nucleus</location>
    </subcellularLocation>
</comment>
<dbReference type="EMBL" id="BMAR01000049">
    <property type="protein sequence ID" value="GFR51386.1"/>
    <property type="molecule type" value="Genomic_DNA"/>
</dbReference>
<dbReference type="GO" id="GO:0006606">
    <property type="term" value="P:protein import into nucleus"/>
    <property type="evidence" value="ECO:0007669"/>
    <property type="project" value="TreeGrafter"/>
</dbReference>
<evidence type="ECO:0000313" key="9">
    <source>
        <dbReference type="Proteomes" id="UP001054857"/>
    </source>
</evidence>
<dbReference type="InterPro" id="IPR011989">
    <property type="entry name" value="ARM-like"/>
</dbReference>
<keyword evidence="6" id="KW-0539">Nucleus</keyword>
<dbReference type="GO" id="GO:0031267">
    <property type="term" value="F:small GTPase binding"/>
    <property type="evidence" value="ECO:0007669"/>
    <property type="project" value="InterPro"/>
</dbReference>
<accession>A0AAD3E0C1</accession>
<dbReference type="GO" id="GO:0005635">
    <property type="term" value="C:nuclear envelope"/>
    <property type="evidence" value="ECO:0007669"/>
    <property type="project" value="TreeGrafter"/>
</dbReference>
<dbReference type="PANTHER" id="PTHR10997">
    <property type="entry name" value="IMPORTIN-7, 8, 11"/>
    <property type="match status" value="1"/>
</dbReference>
<gene>
    <name evidence="8" type="ORF">Agub_g13816</name>
</gene>
<dbReference type="GO" id="GO:0005829">
    <property type="term" value="C:cytosol"/>
    <property type="evidence" value="ECO:0007669"/>
    <property type="project" value="TreeGrafter"/>
</dbReference>
<evidence type="ECO:0000256" key="6">
    <source>
        <dbReference type="ARBA" id="ARBA00023242"/>
    </source>
</evidence>
<keyword evidence="9" id="KW-1185">Reference proteome</keyword>
<dbReference type="PANTHER" id="PTHR10997:SF18">
    <property type="entry name" value="D-IMPORTIN 7_RANBP7"/>
    <property type="match status" value="1"/>
</dbReference>
<dbReference type="SMART" id="SM00913">
    <property type="entry name" value="IBN_N"/>
    <property type="match status" value="1"/>
</dbReference>
<dbReference type="Proteomes" id="UP001054857">
    <property type="component" value="Unassembled WGS sequence"/>
</dbReference>
<comment type="caution">
    <text evidence="8">The sequence shown here is derived from an EMBL/GenBank/DDBJ whole genome shotgun (WGS) entry which is preliminary data.</text>
</comment>
<feature type="domain" description="Importin N-terminal" evidence="7">
    <location>
        <begin position="24"/>
        <end position="106"/>
    </location>
</feature>
<evidence type="ECO:0000256" key="2">
    <source>
        <dbReference type="ARBA" id="ARBA00004496"/>
    </source>
</evidence>
<reference evidence="8 9" key="1">
    <citation type="journal article" date="2021" name="Sci. Rep.">
        <title>Genome sequencing of the multicellular alga Astrephomene provides insights into convergent evolution of germ-soma differentiation.</title>
        <authorList>
            <person name="Yamashita S."/>
            <person name="Yamamoto K."/>
            <person name="Matsuzaki R."/>
            <person name="Suzuki S."/>
            <person name="Yamaguchi H."/>
            <person name="Hirooka S."/>
            <person name="Minakuchi Y."/>
            <person name="Miyagishima S."/>
            <person name="Kawachi M."/>
            <person name="Toyoda A."/>
            <person name="Nozaki H."/>
        </authorList>
    </citation>
    <scope>NUCLEOTIDE SEQUENCE [LARGE SCALE GENOMIC DNA]</scope>
    <source>
        <strain evidence="8 9">NIES-4017</strain>
    </source>
</reference>
<evidence type="ECO:0000256" key="1">
    <source>
        <dbReference type="ARBA" id="ARBA00004123"/>
    </source>
</evidence>
<evidence type="ECO:0000259" key="7">
    <source>
        <dbReference type="PROSITE" id="PS50166"/>
    </source>
</evidence>
<organism evidence="8 9">
    <name type="scientific">Astrephomene gubernaculifera</name>
    <dbReference type="NCBI Taxonomy" id="47775"/>
    <lineage>
        <taxon>Eukaryota</taxon>
        <taxon>Viridiplantae</taxon>
        <taxon>Chlorophyta</taxon>
        <taxon>core chlorophytes</taxon>
        <taxon>Chlorophyceae</taxon>
        <taxon>CS clade</taxon>
        <taxon>Chlamydomonadales</taxon>
        <taxon>Astrephomenaceae</taxon>
        <taxon>Astrephomene</taxon>
    </lineage>
</organism>